<dbReference type="EMBL" id="NJHN03000017">
    <property type="protein sequence ID" value="KAH9425782.1"/>
    <property type="molecule type" value="Genomic_DNA"/>
</dbReference>
<name>A0ABQ8JT67_DERPT</name>
<keyword evidence="2" id="KW-1185">Reference proteome</keyword>
<evidence type="ECO:0000313" key="1">
    <source>
        <dbReference type="EMBL" id="KAH9425782.1"/>
    </source>
</evidence>
<sequence length="90" mass="10397">MIDFLITVKHALPVERCGCLDLIASIPSSSFRRQKTIYNQWKQSIRDNKCSSLSSSSSSLYSSSSISMNDEYFPAFFRHDVDDRRRVECH</sequence>
<protein>
    <submittedName>
        <fullName evidence="1">Uncharacterized protein</fullName>
    </submittedName>
</protein>
<evidence type="ECO:0000313" key="2">
    <source>
        <dbReference type="Proteomes" id="UP000887458"/>
    </source>
</evidence>
<gene>
    <name evidence="1" type="ORF">DERP_005000</name>
</gene>
<reference evidence="1 2" key="1">
    <citation type="journal article" date="2018" name="J. Allergy Clin. Immunol.">
        <title>High-quality assembly of Dermatophagoides pteronyssinus genome and transcriptome reveals a wide range of novel allergens.</title>
        <authorList>
            <person name="Liu X.Y."/>
            <person name="Yang K.Y."/>
            <person name="Wang M.Q."/>
            <person name="Kwok J.S."/>
            <person name="Zeng X."/>
            <person name="Yang Z."/>
            <person name="Xiao X.J."/>
            <person name="Lau C.P."/>
            <person name="Li Y."/>
            <person name="Huang Z.M."/>
            <person name="Ba J.G."/>
            <person name="Yim A.K."/>
            <person name="Ouyang C.Y."/>
            <person name="Ngai S.M."/>
            <person name="Chan T.F."/>
            <person name="Leung E.L."/>
            <person name="Liu L."/>
            <person name="Liu Z.G."/>
            <person name="Tsui S.K."/>
        </authorList>
    </citation>
    <scope>NUCLEOTIDE SEQUENCE [LARGE SCALE GENOMIC DNA]</scope>
    <source>
        <strain evidence="1">Derp</strain>
    </source>
</reference>
<dbReference type="Proteomes" id="UP000887458">
    <property type="component" value="Unassembled WGS sequence"/>
</dbReference>
<accession>A0ABQ8JT67</accession>
<comment type="caution">
    <text evidence="1">The sequence shown here is derived from an EMBL/GenBank/DDBJ whole genome shotgun (WGS) entry which is preliminary data.</text>
</comment>
<proteinExistence type="predicted"/>
<organism evidence="1 2">
    <name type="scientific">Dermatophagoides pteronyssinus</name>
    <name type="common">European house dust mite</name>
    <dbReference type="NCBI Taxonomy" id="6956"/>
    <lineage>
        <taxon>Eukaryota</taxon>
        <taxon>Metazoa</taxon>
        <taxon>Ecdysozoa</taxon>
        <taxon>Arthropoda</taxon>
        <taxon>Chelicerata</taxon>
        <taxon>Arachnida</taxon>
        <taxon>Acari</taxon>
        <taxon>Acariformes</taxon>
        <taxon>Sarcoptiformes</taxon>
        <taxon>Astigmata</taxon>
        <taxon>Psoroptidia</taxon>
        <taxon>Analgoidea</taxon>
        <taxon>Pyroglyphidae</taxon>
        <taxon>Dermatophagoidinae</taxon>
        <taxon>Dermatophagoides</taxon>
    </lineage>
</organism>
<reference evidence="1 2" key="2">
    <citation type="journal article" date="2022" name="Mol. Biol. Evol.">
        <title>Comparative Genomics Reveals Insights into the Divergent Evolution of Astigmatic Mites and Household Pest Adaptations.</title>
        <authorList>
            <person name="Xiong Q."/>
            <person name="Wan A.T."/>
            <person name="Liu X."/>
            <person name="Fung C.S."/>
            <person name="Xiao X."/>
            <person name="Malainual N."/>
            <person name="Hou J."/>
            <person name="Wang L."/>
            <person name="Wang M."/>
            <person name="Yang K.Y."/>
            <person name="Cui Y."/>
            <person name="Leung E.L."/>
            <person name="Nong W."/>
            <person name="Shin S.K."/>
            <person name="Au S.W."/>
            <person name="Jeong K.Y."/>
            <person name="Chew F.T."/>
            <person name="Hui J.H."/>
            <person name="Leung T.F."/>
            <person name="Tungtrongchitr A."/>
            <person name="Zhong N."/>
            <person name="Liu Z."/>
            <person name="Tsui S.K."/>
        </authorList>
    </citation>
    <scope>NUCLEOTIDE SEQUENCE [LARGE SCALE GENOMIC DNA]</scope>
    <source>
        <strain evidence="1">Derp</strain>
    </source>
</reference>